<reference evidence="7 8" key="1">
    <citation type="submission" date="2020-07" db="EMBL/GenBank/DDBJ databases">
        <title>Genomic Encyclopedia of Type Strains, Phase IV (KMG-IV): sequencing the most valuable type-strain genomes for metagenomic binning, comparative biology and taxonomic classification.</title>
        <authorList>
            <person name="Goeker M."/>
        </authorList>
    </citation>
    <scope>NUCLEOTIDE SEQUENCE [LARGE SCALE GENOMIC DNA]</scope>
    <source>
        <strain evidence="7 8">DSM 17721</strain>
    </source>
</reference>
<sequence length="365" mass="40865">MISKDRLKKLFQRLVDIYSPSGKENDILDYLRGYLKRNSIAATVQTVDESRYNLVVLPENGQAELALIGHVDTVTAYDIEDYGWHEKQDTISGLGTADMKSGCAAMVEAFLALRRDYGPRLPAALCLVVGEEENGDGAARLIEDYHFPWAVIGEPTNLVACLGCYGYLETQMVSTGKRLHASLANNRENTIEVLLQMMMRISQYMRDQRPELVYNFRDLYSSRSGLTVPDRCEAWLDVHLPPDAAIGEIVTELEEVCMPAETGHSGIETRFHIETIDAGYRLPEKGPVVEAVRDVYTRMQMTWQSGDFRSHSDANQLWAAGIKPMVLGPGRLENAHVHDECVSFPQVAQAAEIYLGLMQQLFCGQ</sequence>
<dbReference type="Pfam" id="PF07687">
    <property type="entry name" value="M20_dimer"/>
    <property type="match status" value="1"/>
</dbReference>
<dbReference type="SUPFAM" id="SSF55031">
    <property type="entry name" value="Bacterial exopeptidase dimerisation domain"/>
    <property type="match status" value="1"/>
</dbReference>
<dbReference type="SUPFAM" id="SSF53187">
    <property type="entry name" value="Zn-dependent exopeptidases"/>
    <property type="match status" value="1"/>
</dbReference>
<dbReference type="InterPro" id="IPR011650">
    <property type="entry name" value="Peptidase_M20_dimer"/>
</dbReference>
<gene>
    <name evidence="7" type="ORF">HNR65_000652</name>
</gene>
<dbReference type="InterPro" id="IPR002933">
    <property type="entry name" value="Peptidase_M20"/>
</dbReference>
<dbReference type="PROSITE" id="PS00758">
    <property type="entry name" value="ARGE_DAPE_CPG2_1"/>
    <property type="match status" value="1"/>
</dbReference>
<proteinExistence type="inferred from homology"/>
<comment type="cofactor">
    <cofactor evidence="1">
        <name>Zn(2+)</name>
        <dbReference type="ChEBI" id="CHEBI:29105"/>
    </cofactor>
</comment>
<keyword evidence="5" id="KW-0862">Zinc</keyword>
<dbReference type="PANTHER" id="PTHR43808">
    <property type="entry name" value="ACETYLORNITHINE DEACETYLASE"/>
    <property type="match status" value="1"/>
</dbReference>
<dbReference type="EC" id="3.5.1.16" evidence="7"/>
<evidence type="ECO:0000256" key="5">
    <source>
        <dbReference type="ARBA" id="ARBA00022833"/>
    </source>
</evidence>
<evidence type="ECO:0000259" key="6">
    <source>
        <dbReference type="Pfam" id="PF07687"/>
    </source>
</evidence>
<evidence type="ECO:0000256" key="2">
    <source>
        <dbReference type="ARBA" id="ARBA00006247"/>
    </source>
</evidence>
<evidence type="ECO:0000256" key="3">
    <source>
        <dbReference type="ARBA" id="ARBA00022723"/>
    </source>
</evidence>
<keyword evidence="4 7" id="KW-0378">Hydrolase</keyword>
<comment type="similarity">
    <text evidence="2">Belongs to the peptidase M20A family.</text>
</comment>
<organism evidence="7 8">
    <name type="scientific">Desulfosalsimonas propionicica</name>
    <dbReference type="NCBI Taxonomy" id="332175"/>
    <lineage>
        <taxon>Bacteria</taxon>
        <taxon>Pseudomonadati</taxon>
        <taxon>Thermodesulfobacteriota</taxon>
        <taxon>Desulfobacteria</taxon>
        <taxon>Desulfobacterales</taxon>
        <taxon>Desulfosalsimonadaceae</taxon>
        <taxon>Desulfosalsimonas</taxon>
    </lineage>
</organism>
<keyword evidence="3" id="KW-0479">Metal-binding</keyword>
<dbReference type="GO" id="GO:0046872">
    <property type="term" value="F:metal ion binding"/>
    <property type="evidence" value="ECO:0007669"/>
    <property type="project" value="UniProtKB-KW"/>
</dbReference>
<dbReference type="PANTHER" id="PTHR43808:SF8">
    <property type="entry name" value="PEPTIDASE M20 DIMERISATION DOMAIN-CONTAINING PROTEIN"/>
    <property type="match status" value="1"/>
</dbReference>
<dbReference type="RefSeq" id="WP_181549987.1">
    <property type="nucleotide sequence ID" value="NZ_JACDUS010000001.1"/>
</dbReference>
<evidence type="ECO:0000313" key="8">
    <source>
        <dbReference type="Proteomes" id="UP000525298"/>
    </source>
</evidence>
<dbReference type="Gene3D" id="3.40.630.10">
    <property type="entry name" value="Zn peptidases"/>
    <property type="match status" value="1"/>
</dbReference>
<protein>
    <submittedName>
        <fullName evidence="7">Acetylornithine deacetylase</fullName>
        <ecNumber evidence="7">3.5.1.16</ecNumber>
    </submittedName>
</protein>
<dbReference type="InterPro" id="IPR001261">
    <property type="entry name" value="ArgE/DapE_CS"/>
</dbReference>
<evidence type="ECO:0000256" key="1">
    <source>
        <dbReference type="ARBA" id="ARBA00001947"/>
    </source>
</evidence>
<feature type="domain" description="Peptidase M20 dimerisation" evidence="6">
    <location>
        <begin position="166"/>
        <end position="257"/>
    </location>
</feature>
<dbReference type="GO" id="GO:0008777">
    <property type="term" value="F:acetylornithine deacetylase activity"/>
    <property type="evidence" value="ECO:0007669"/>
    <property type="project" value="UniProtKB-EC"/>
</dbReference>
<accession>A0A7W0C7A0</accession>
<dbReference type="Pfam" id="PF01546">
    <property type="entry name" value="Peptidase_M20"/>
    <property type="match status" value="1"/>
</dbReference>
<dbReference type="InterPro" id="IPR050072">
    <property type="entry name" value="Peptidase_M20A"/>
</dbReference>
<keyword evidence="8" id="KW-1185">Reference proteome</keyword>
<name>A0A7W0C7A0_9BACT</name>
<evidence type="ECO:0000313" key="7">
    <source>
        <dbReference type="EMBL" id="MBA2880345.1"/>
    </source>
</evidence>
<dbReference type="EMBL" id="JACDUS010000001">
    <property type="protein sequence ID" value="MBA2880345.1"/>
    <property type="molecule type" value="Genomic_DNA"/>
</dbReference>
<dbReference type="InterPro" id="IPR036264">
    <property type="entry name" value="Bact_exopeptidase_dim_dom"/>
</dbReference>
<dbReference type="Proteomes" id="UP000525298">
    <property type="component" value="Unassembled WGS sequence"/>
</dbReference>
<comment type="caution">
    <text evidence="7">The sequence shown here is derived from an EMBL/GenBank/DDBJ whole genome shotgun (WGS) entry which is preliminary data.</text>
</comment>
<dbReference type="Gene3D" id="3.30.70.360">
    <property type="match status" value="1"/>
</dbReference>
<dbReference type="AlphaFoldDB" id="A0A7W0C7A0"/>
<evidence type="ECO:0000256" key="4">
    <source>
        <dbReference type="ARBA" id="ARBA00022801"/>
    </source>
</evidence>